<protein>
    <submittedName>
        <fullName evidence="2">Uncharacterized protein</fullName>
    </submittedName>
</protein>
<evidence type="ECO:0000313" key="2">
    <source>
        <dbReference type="EMBL" id="KAL0378360.1"/>
    </source>
</evidence>
<comment type="caution">
    <text evidence="2">The sequence shown here is derived from an EMBL/GenBank/DDBJ whole genome shotgun (WGS) entry which is preliminary data.</text>
</comment>
<dbReference type="AlphaFoldDB" id="A0AAW2RDH8"/>
<gene>
    <name evidence="2" type="ORF">Sradi_3141500</name>
</gene>
<keyword evidence="1" id="KW-0732">Signal</keyword>
<proteinExistence type="predicted"/>
<feature type="signal peptide" evidence="1">
    <location>
        <begin position="1"/>
        <end position="18"/>
    </location>
</feature>
<evidence type="ECO:0000256" key="1">
    <source>
        <dbReference type="SAM" id="SignalP"/>
    </source>
</evidence>
<organism evidence="2">
    <name type="scientific">Sesamum radiatum</name>
    <name type="common">Black benniseed</name>
    <dbReference type="NCBI Taxonomy" id="300843"/>
    <lineage>
        <taxon>Eukaryota</taxon>
        <taxon>Viridiplantae</taxon>
        <taxon>Streptophyta</taxon>
        <taxon>Embryophyta</taxon>
        <taxon>Tracheophyta</taxon>
        <taxon>Spermatophyta</taxon>
        <taxon>Magnoliopsida</taxon>
        <taxon>eudicotyledons</taxon>
        <taxon>Gunneridae</taxon>
        <taxon>Pentapetalae</taxon>
        <taxon>asterids</taxon>
        <taxon>lamiids</taxon>
        <taxon>Lamiales</taxon>
        <taxon>Pedaliaceae</taxon>
        <taxon>Sesamum</taxon>
    </lineage>
</organism>
<sequence length="106" mass="11770">MHLLIWGMLVQNFILLHQTQVRKWLGQQWLHAIGPDITDPGWGNVHGNINLVTVQGNVNLVLGGPAQGIANLGWGSNPGTAWINPNINCSAIKWESTMGWPTQIRW</sequence>
<feature type="chain" id="PRO_5043598662" evidence="1">
    <location>
        <begin position="19"/>
        <end position="106"/>
    </location>
</feature>
<dbReference type="EMBL" id="JACGWJ010000013">
    <property type="protein sequence ID" value="KAL0378360.1"/>
    <property type="molecule type" value="Genomic_DNA"/>
</dbReference>
<reference evidence="2" key="2">
    <citation type="journal article" date="2024" name="Plant">
        <title>Genomic evolution and insights into agronomic trait innovations of Sesamum species.</title>
        <authorList>
            <person name="Miao H."/>
            <person name="Wang L."/>
            <person name="Qu L."/>
            <person name="Liu H."/>
            <person name="Sun Y."/>
            <person name="Le M."/>
            <person name="Wang Q."/>
            <person name="Wei S."/>
            <person name="Zheng Y."/>
            <person name="Lin W."/>
            <person name="Duan Y."/>
            <person name="Cao H."/>
            <person name="Xiong S."/>
            <person name="Wang X."/>
            <person name="Wei L."/>
            <person name="Li C."/>
            <person name="Ma Q."/>
            <person name="Ju M."/>
            <person name="Zhao R."/>
            <person name="Li G."/>
            <person name="Mu C."/>
            <person name="Tian Q."/>
            <person name="Mei H."/>
            <person name="Zhang T."/>
            <person name="Gao T."/>
            <person name="Zhang H."/>
        </authorList>
    </citation>
    <scope>NUCLEOTIDE SEQUENCE</scope>
    <source>
        <strain evidence="2">G02</strain>
    </source>
</reference>
<accession>A0AAW2RDH8</accession>
<name>A0AAW2RDH8_SESRA</name>
<reference evidence="2" key="1">
    <citation type="submission" date="2020-06" db="EMBL/GenBank/DDBJ databases">
        <authorList>
            <person name="Li T."/>
            <person name="Hu X."/>
            <person name="Zhang T."/>
            <person name="Song X."/>
            <person name="Zhang H."/>
            <person name="Dai N."/>
            <person name="Sheng W."/>
            <person name="Hou X."/>
            <person name="Wei L."/>
        </authorList>
    </citation>
    <scope>NUCLEOTIDE SEQUENCE</scope>
    <source>
        <strain evidence="2">G02</strain>
        <tissue evidence="2">Leaf</tissue>
    </source>
</reference>